<evidence type="ECO:0000256" key="4">
    <source>
        <dbReference type="ARBA" id="ARBA00022692"/>
    </source>
</evidence>
<evidence type="ECO:0000256" key="1">
    <source>
        <dbReference type="ARBA" id="ARBA00004141"/>
    </source>
</evidence>
<comment type="subcellular location">
    <subcellularLocation>
        <location evidence="1">Membrane</location>
        <topology evidence="1">Multi-pass membrane protein</topology>
    </subcellularLocation>
</comment>
<feature type="transmembrane region" description="Helical" evidence="9">
    <location>
        <begin position="122"/>
        <end position="145"/>
    </location>
</feature>
<keyword evidence="7" id="KW-0443">Lipid metabolism</keyword>
<sequence>MRTKPGVLGLAYKVVKFPRWNDENKYVLRFLACFCAMLVELIWENGMVWLCSATDLHKHERMEPLQDNVEIGMNMLGKQSAFIHWLNHLRWANILHFLGAILALAFSVVWDQMPYSGFGLFARVVLTICFSRIIRVAAFMCTILPNPKPGCYMRRFPPLPPSTWEIIKAGYTTIRGFGGCNDLIISGHGAFWTLAPLALQTYYQKYRWVGAFLWAALAHTSLRDVIDKQHYSVDMLLAVVVTYAVWNALDWVYPASQPLPARPPGSPPDKPHPLVLALIAVALTAAGIIVIGGNC</sequence>
<feature type="transmembrane region" description="Helical" evidence="9">
    <location>
        <begin position="231"/>
        <end position="253"/>
    </location>
</feature>
<evidence type="ECO:0000313" key="11">
    <source>
        <dbReference type="EMBL" id="KAF5832468.1"/>
    </source>
</evidence>
<keyword evidence="12" id="KW-1185">Reference proteome</keyword>
<comment type="similarity">
    <text evidence="2">Belongs to the sphingomyelin synthase family.</text>
</comment>
<dbReference type="PANTHER" id="PTHR21290">
    <property type="entry name" value="SPHINGOMYELIN SYNTHETASE"/>
    <property type="match status" value="1"/>
</dbReference>
<feature type="transmembrane region" description="Helical" evidence="9">
    <location>
        <begin position="26"/>
        <end position="43"/>
    </location>
</feature>
<evidence type="ECO:0000256" key="6">
    <source>
        <dbReference type="ARBA" id="ARBA00022989"/>
    </source>
</evidence>
<dbReference type="Pfam" id="PF14360">
    <property type="entry name" value="PAP2_C"/>
    <property type="match status" value="1"/>
</dbReference>
<reference evidence="11" key="1">
    <citation type="submission" date="2017-08" db="EMBL/GenBank/DDBJ databases">
        <authorList>
            <person name="Polle J.E."/>
            <person name="Barry K."/>
            <person name="Cushman J."/>
            <person name="Schmutz J."/>
            <person name="Tran D."/>
            <person name="Hathwaick L.T."/>
            <person name="Yim W.C."/>
            <person name="Jenkins J."/>
            <person name="Mckie-Krisberg Z.M."/>
            <person name="Prochnik S."/>
            <person name="Lindquist E."/>
            <person name="Dockter R.B."/>
            <person name="Adam C."/>
            <person name="Molina H."/>
            <person name="Bunkerborg J."/>
            <person name="Jin E."/>
            <person name="Buchheim M."/>
            <person name="Magnuson J."/>
        </authorList>
    </citation>
    <scope>NUCLEOTIDE SEQUENCE</scope>
    <source>
        <strain evidence="11">CCAP 19/18</strain>
    </source>
</reference>
<dbReference type="InterPro" id="IPR025749">
    <property type="entry name" value="Sphingomyelin_synth-like_dom"/>
</dbReference>
<evidence type="ECO:0000256" key="9">
    <source>
        <dbReference type="SAM" id="Phobius"/>
    </source>
</evidence>
<evidence type="ECO:0000256" key="8">
    <source>
        <dbReference type="ARBA" id="ARBA00023136"/>
    </source>
</evidence>
<evidence type="ECO:0000256" key="3">
    <source>
        <dbReference type="ARBA" id="ARBA00022679"/>
    </source>
</evidence>
<feature type="domain" description="Sphingomyelin synthase-like" evidence="10">
    <location>
        <begin position="179"/>
        <end position="249"/>
    </location>
</feature>
<evidence type="ECO:0000256" key="2">
    <source>
        <dbReference type="ARBA" id="ARBA00005441"/>
    </source>
</evidence>
<dbReference type="InterPro" id="IPR045221">
    <property type="entry name" value="Sphingomyelin_synth-like"/>
</dbReference>
<dbReference type="Proteomes" id="UP000815325">
    <property type="component" value="Unassembled WGS sequence"/>
</dbReference>
<comment type="caution">
    <text evidence="11">The sequence shown here is derived from an EMBL/GenBank/DDBJ whole genome shotgun (WGS) entry which is preliminary data.</text>
</comment>
<name>A0ABQ7GD10_DUNSA</name>
<protein>
    <recommendedName>
        <fullName evidence="10">Sphingomyelin synthase-like domain-containing protein</fullName>
    </recommendedName>
</protein>
<evidence type="ECO:0000313" key="12">
    <source>
        <dbReference type="Proteomes" id="UP000815325"/>
    </source>
</evidence>
<dbReference type="EMBL" id="MU069871">
    <property type="protein sequence ID" value="KAF5832468.1"/>
    <property type="molecule type" value="Genomic_DNA"/>
</dbReference>
<feature type="transmembrane region" description="Helical" evidence="9">
    <location>
        <begin position="91"/>
        <end position="110"/>
    </location>
</feature>
<feature type="transmembrane region" description="Helical" evidence="9">
    <location>
        <begin position="273"/>
        <end position="293"/>
    </location>
</feature>
<organism evidence="11 12">
    <name type="scientific">Dunaliella salina</name>
    <name type="common">Green alga</name>
    <name type="synonym">Protococcus salinus</name>
    <dbReference type="NCBI Taxonomy" id="3046"/>
    <lineage>
        <taxon>Eukaryota</taxon>
        <taxon>Viridiplantae</taxon>
        <taxon>Chlorophyta</taxon>
        <taxon>core chlorophytes</taxon>
        <taxon>Chlorophyceae</taxon>
        <taxon>CS clade</taxon>
        <taxon>Chlamydomonadales</taxon>
        <taxon>Dunaliellaceae</taxon>
        <taxon>Dunaliella</taxon>
    </lineage>
</organism>
<evidence type="ECO:0000259" key="10">
    <source>
        <dbReference type="Pfam" id="PF14360"/>
    </source>
</evidence>
<keyword evidence="4 9" id="KW-0812">Transmembrane</keyword>
<keyword evidence="5" id="KW-0746">Sphingolipid metabolism</keyword>
<gene>
    <name evidence="11" type="ORF">DUNSADRAFT_11635</name>
</gene>
<keyword evidence="3" id="KW-0808">Transferase</keyword>
<dbReference type="PANTHER" id="PTHR21290:SF25">
    <property type="entry name" value="SPHINGOMYELIN SYNTHASE-RELATED PROTEIN 1"/>
    <property type="match status" value="1"/>
</dbReference>
<proteinExistence type="inferred from homology"/>
<evidence type="ECO:0000256" key="7">
    <source>
        <dbReference type="ARBA" id="ARBA00023098"/>
    </source>
</evidence>
<keyword evidence="8 9" id="KW-0472">Membrane</keyword>
<keyword evidence="6 9" id="KW-1133">Transmembrane helix</keyword>
<evidence type="ECO:0000256" key="5">
    <source>
        <dbReference type="ARBA" id="ARBA00022919"/>
    </source>
</evidence>
<accession>A0ABQ7GD10</accession>